<dbReference type="EMBL" id="PDLM01000001">
    <property type="protein sequence ID" value="RDW89654.1"/>
    <property type="molecule type" value="Genomic_DNA"/>
</dbReference>
<dbReference type="InterPro" id="IPR010730">
    <property type="entry name" value="HET"/>
</dbReference>
<evidence type="ECO:0000259" key="1">
    <source>
        <dbReference type="Pfam" id="PF06985"/>
    </source>
</evidence>
<keyword evidence="3" id="KW-1185">Reference proteome</keyword>
<organism evidence="2 3">
    <name type="scientific">Coleophoma cylindrospora</name>
    <dbReference type="NCBI Taxonomy" id="1849047"/>
    <lineage>
        <taxon>Eukaryota</taxon>
        <taxon>Fungi</taxon>
        <taxon>Dikarya</taxon>
        <taxon>Ascomycota</taxon>
        <taxon>Pezizomycotina</taxon>
        <taxon>Leotiomycetes</taxon>
        <taxon>Helotiales</taxon>
        <taxon>Dermateaceae</taxon>
        <taxon>Coleophoma</taxon>
    </lineage>
</organism>
<protein>
    <recommendedName>
        <fullName evidence="1">Heterokaryon incompatibility domain-containing protein</fullName>
    </recommendedName>
</protein>
<dbReference type="PANTHER" id="PTHR24148">
    <property type="entry name" value="ANKYRIN REPEAT DOMAIN-CONTAINING PROTEIN 39 HOMOLOG-RELATED"/>
    <property type="match status" value="1"/>
</dbReference>
<dbReference type="Proteomes" id="UP000256645">
    <property type="component" value="Unassembled WGS sequence"/>
</dbReference>
<proteinExistence type="predicted"/>
<dbReference type="Pfam" id="PF06985">
    <property type="entry name" value="HET"/>
    <property type="match status" value="1"/>
</dbReference>
<dbReference type="OrthoDB" id="2504919at2759"/>
<gene>
    <name evidence="2" type="ORF">BP6252_01686</name>
</gene>
<dbReference type="InterPro" id="IPR052895">
    <property type="entry name" value="HetReg/Transcr_Mod"/>
</dbReference>
<sequence>MDRLYHTLHSQIRLLKISQKAGTNDAPADLQFELADFSLRSPQCPQYHALSYAWGATGEHPIFLNGAEVLVRDNLYNFLVQASTTEAFGPESWWWVDAICINQNDSAEKPSQLKLMGDIYKEATKVIVWLGVETEKSRIAADSMRHLYDMRWTWDTNDDLQFRRLRTSNQVDWAAVQNLLLLPWWTRVWTLQEFLLAKKLVFYWGRHSVEGDVVRSAMFATYLAGGADDRLIDKAAFDAGWNRRRMRQFKEAVDDGKIQVRMRLVAMLAYIGDCDATDPRDRLYSLLGLCDQADRQLVKEPDYELPVKELYTNLVISFVKKFRNLDIICFAHLFRSRDPSKNLVPSWVPDWTIHVRCEPVPVMASQSATLHIGNFRALGSIPGTARYNASKDLEPQVQVSTDVRWTTGEKGAVISDDVTHLLCRGIQLDTIDGLGGMVEKVSEKKEVLKKCIQSTEVKNLPRQKRGRKAISSRDKAILDVLVRSLVLDRSDRYLDHKLGSRDKTFGEEFLAACHEDMKSSSTIQGQWKEWYALNKDLLISGASFQERVEKFKTSETVFTSGRCSDTKHTGSFIARWRDTVRTMSRRLMVTADGYIGMAPAAAKKGDIVCVLFGCSIPVVLREGNNDGTYAFVGECYVHGFMEGEAIAEWKAEYRDASIFPLR</sequence>
<dbReference type="AlphaFoldDB" id="A0A3D8STR9"/>
<dbReference type="STRING" id="1849047.A0A3D8STR9"/>
<accession>A0A3D8STR9</accession>
<evidence type="ECO:0000313" key="2">
    <source>
        <dbReference type="EMBL" id="RDW89654.1"/>
    </source>
</evidence>
<comment type="caution">
    <text evidence="2">The sequence shown here is derived from an EMBL/GenBank/DDBJ whole genome shotgun (WGS) entry which is preliminary data.</text>
</comment>
<name>A0A3D8STR9_9HELO</name>
<evidence type="ECO:0000313" key="3">
    <source>
        <dbReference type="Proteomes" id="UP000256645"/>
    </source>
</evidence>
<dbReference type="Pfam" id="PF26639">
    <property type="entry name" value="Het-6_barrel"/>
    <property type="match status" value="1"/>
</dbReference>
<feature type="domain" description="Heterokaryon incompatibility" evidence="1">
    <location>
        <begin position="47"/>
        <end position="193"/>
    </location>
</feature>
<reference evidence="2 3" key="1">
    <citation type="journal article" date="2018" name="IMA Fungus">
        <title>IMA Genome-F 9: Draft genome sequence of Annulohypoxylon stygium, Aspergillus mulundensis, Berkeleyomyces basicola (syn. Thielaviopsis basicola), Ceratocystis smalleyi, two Cercospora beticola strains, Coleophoma cylindrospora, Fusarium fracticaudum, Phialophora cf. hyalina, and Morchella septimelata.</title>
        <authorList>
            <person name="Wingfield B.D."/>
            <person name="Bills G.F."/>
            <person name="Dong Y."/>
            <person name="Huang W."/>
            <person name="Nel W.J."/>
            <person name="Swalarsk-Parry B.S."/>
            <person name="Vaghefi N."/>
            <person name="Wilken P.M."/>
            <person name="An Z."/>
            <person name="de Beer Z.W."/>
            <person name="De Vos L."/>
            <person name="Chen L."/>
            <person name="Duong T.A."/>
            <person name="Gao Y."/>
            <person name="Hammerbacher A."/>
            <person name="Kikkert J.R."/>
            <person name="Li Y."/>
            <person name="Li H."/>
            <person name="Li K."/>
            <person name="Li Q."/>
            <person name="Liu X."/>
            <person name="Ma X."/>
            <person name="Naidoo K."/>
            <person name="Pethybridge S.J."/>
            <person name="Sun J."/>
            <person name="Steenkamp E.T."/>
            <person name="van der Nest M.A."/>
            <person name="van Wyk S."/>
            <person name="Wingfield M.J."/>
            <person name="Xiong C."/>
            <person name="Yue Q."/>
            <person name="Zhang X."/>
        </authorList>
    </citation>
    <scope>NUCLEOTIDE SEQUENCE [LARGE SCALE GENOMIC DNA]</scope>
    <source>
        <strain evidence="2 3">BP6252</strain>
    </source>
</reference>
<dbReference type="PANTHER" id="PTHR24148:SF73">
    <property type="entry name" value="HET DOMAIN PROTEIN (AFU_ORTHOLOGUE AFUA_8G01020)"/>
    <property type="match status" value="1"/>
</dbReference>